<keyword evidence="2" id="KW-0812">Transmembrane</keyword>
<evidence type="ECO:0000256" key="2">
    <source>
        <dbReference type="SAM" id="Phobius"/>
    </source>
</evidence>
<comment type="caution">
    <text evidence="4">The sequence shown here is derived from an EMBL/GenBank/DDBJ whole genome shotgun (WGS) entry which is preliminary data.</text>
</comment>
<organism evidence="4 5">
    <name type="scientific">Actinoallomurus oryzae</name>
    <dbReference type="NCBI Taxonomy" id="502180"/>
    <lineage>
        <taxon>Bacteria</taxon>
        <taxon>Bacillati</taxon>
        <taxon>Actinomycetota</taxon>
        <taxon>Actinomycetes</taxon>
        <taxon>Streptosporangiales</taxon>
        <taxon>Thermomonosporaceae</taxon>
        <taxon>Actinoallomurus</taxon>
    </lineage>
</organism>
<feature type="transmembrane region" description="Helical" evidence="2">
    <location>
        <begin position="290"/>
        <end position="314"/>
    </location>
</feature>
<keyword evidence="2" id="KW-1133">Transmembrane helix</keyword>
<feature type="transmembrane region" description="Helical" evidence="2">
    <location>
        <begin position="326"/>
        <end position="343"/>
    </location>
</feature>
<dbReference type="PANTHER" id="PTHR23028:SF53">
    <property type="entry name" value="ACYL_TRANSF_3 DOMAIN-CONTAINING PROTEIN"/>
    <property type="match status" value="1"/>
</dbReference>
<feature type="transmembrane region" description="Helical" evidence="2">
    <location>
        <begin position="355"/>
        <end position="378"/>
    </location>
</feature>
<feature type="transmembrane region" description="Helical" evidence="2">
    <location>
        <begin position="61"/>
        <end position="80"/>
    </location>
</feature>
<evidence type="ECO:0000313" key="4">
    <source>
        <dbReference type="EMBL" id="GAA4516776.1"/>
    </source>
</evidence>
<sequence>MNPQRGTGPVAEAARTGGAPAGAPPRRLTGDERIGAVDGLRAVAVAGVIAFHLGLGVRGGFLGVDLFFVISGYVITRLLLTEWHRTGSIAWARFWGRRARRLLPAVLALLVVVQVWLHLGALPELRSTTDAQTVAALTYVSNWYAIFAGVSYWGALTSGAPLTHLWSLAVEEQFYLVWPLVLIAVLLTVRSRRALAVVAAAGAVTSYATGALLFRGEGTDRAYLGTDARSGALLLGVLCALALTRTAPAPDGSWDRRLPPGRRAVVRPALALAVAALTVLWATARIEAPWLYEGGLAVAGVAAAVVIAALVAVPGCRAARLLRARPVVYVGRLSYSLYLWHWPVHVFAVHRHAHLAWPLQVAGEIAAAFALSVLSFHFVETPARRVRRPLVLAAPLLACGVLVLAGAMYARPAPPAEQGTGVTVHGGP</sequence>
<keyword evidence="2" id="KW-0472">Membrane</keyword>
<evidence type="ECO:0000313" key="5">
    <source>
        <dbReference type="Proteomes" id="UP001500503"/>
    </source>
</evidence>
<accession>A0ABP8R337</accession>
<dbReference type="PANTHER" id="PTHR23028">
    <property type="entry name" value="ACETYLTRANSFERASE"/>
    <property type="match status" value="1"/>
</dbReference>
<feature type="transmembrane region" description="Helical" evidence="2">
    <location>
        <begin position="390"/>
        <end position="410"/>
    </location>
</feature>
<keyword evidence="5" id="KW-1185">Reference proteome</keyword>
<dbReference type="InterPro" id="IPR002656">
    <property type="entry name" value="Acyl_transf_3_dom"/>
</dbReference>
<name>A0ABP8R337_9ACTN</name>
<reference evidence="5" key="1">
    <citation type="journal article" date="2019" name="Int. J. Syst. Evol. Microbiol.">
        <title>The Global Catalogue of Microorganisms (GCM) 10K type strain sequencing project: providing services to taxonomists for standard genome sequencing and annotation.</title>
        <authorList>
            <consortium name="The Broad Institute Genomics Platform"/>
            <consortium name="The Broad Institute Genome Sequencing Center for Infectious Disease"/>
            <person name="Wu L."/>
            <person name="Ma J."/>
        </authorList>
    </citation>
    <scope>NUCLEOTIDE SEQUENCE [LARGE SCALE GENOMIC DNA]</scope>
    <source>
        <strain evidence="5">JCM 17933</strain>
    </source>
</reference>
<feature type="region of interest" description="Disordered" evidence="1">
    <location>
        <begin position="1"/>
        <end position="27"/>
    </location>
</feature>
<gene>
    <name evidence="4" type="ORF">GCM10023191_088270</name>
</gene>
<dbReference type="RefSeq" id="WP_345474457.1">
    <property type="nucleotide sequence ID" value="NZ_BAABHF010000054.1"/>
</dbReference>
<dbReference type="EMBL" id="BAABHF010000054">
    <property type="protein sequence ID" value="GAA4516776.1"/>
    <property type="molecule type" value="Genomic_DNA"/>
</dbReference>
<evidence type="ECO:0000256" key="1">
    <source>
        <dbReference type="SAM" id="MobiDB-lite"/>
    </source>
</evidence>
<feature type="domain" description="Acyltransferase 3" evidence="3">
    <location>
        <begin position="35"/>
        <end position="374"/>
    </location>
</feature>
<protein>
    <recommendedName>
        <fullName evidence="3">Acyltransferase 3 domain-containing protein</fullName>
    </recommendedName>
</protein>
<evidence type="ECO:0000259" key="3">
    <source>
        <dbReference type="Pfam" id="PF01757"/>
    </source>
</evidence>
<feature type="transmembrane region" description="Helical" evidence="2">
    <location>
        <begin position="196"/>
        <end position="216"/>
    </location>
</feature>
<feature type="transmembrane region" description="Helical" evidence="2">
    <location>
        <begin position="101"/>
        <end position="119"/>
    </location>
</feature>
<dbReference type="Proteomes" id="UP001500503">
    <property type="component" value="Unassembled WGS sequence"/>
</dbReference>
<dbReference type="InterPro" id="IPR050879">
    <property type="entry name" value="Acyltransferase_3"/>
</dbReference>
<proteinExistence type="predicted"/>
<feature type="transmembrane region" description="Helical" evidence="2">
    <location>
        <begin position="173"/>
        <end position="189"/>
    </location>
</feature>
<feature type="transmembrane region" description="Helical" evidence="2">
    <location>
        <begin position="264"/>
        <end position="284"/>
    </location>
</feature>
<dbReference type="Pfam" id="PF01757">
    <property type="entry name" value="Acyl_transf_3"/>
    <property type="match status" value="1"/>
</dbReference>